<dbReference type="OrthoDB" id="10352256at2759"/>
<proteinExistence type="predicted"/>
<comment type="caution">
    <text evidence="1">The sequence shown here is derived from an EMBL/GenBank/DDBJ whole genome shotgun (WGS) entry which is preliminary data.</text>
</comment>
<organism evidence="1 2">
    <name type="scientific">Tritrichomonas foetus</name>
    <dbReference type="NCBI Taxonomy" id="1144522"/>
    <lineage>
        <taxon>Eukaryota</taxon>
        <taxon>Metamonada</taxon>
        <taxon>Parabasalia</taxon>
        <taxon>Tritrichomonadida</taxon>
        <taxon>Tritrichomonadidae</taxon>
        <taxon>Tritrichomonas</taxon>
    </lineage>
</organism>
<dbReference type="GeneID" id="94837612"/>
<reference evidence="1" key="1">
    <citation type="submission" date="2016-10" db="EMBL/GenBank/DDBJ databases">
        <authorList>
            <person name="Benchimol M."/>
            <person name="Almeida L.G."/>
            <person name="Vasconcelos A.T."/>
            <person name="Perreira-Neves A."/>
            <person name="Rosa I.A."/>
            <person name="Tasca T."/>
            <person name="Bogo M.R."/>
            <person name="de Souza W."/>
        </authorList>
    </citation>
    <scope>NUCLEOTIDE SEQUENCE [LARGE SCALE GENOMIC DNA]</scope>
    <source>
        <strain evidence="1">K</strain>
    </source>
</reference>
<dbReference type="EMBL" id="MLAK01000666">
    <property type="protein sequence ID" value="OHT08494.1"/>
    <property type="molecule type" value="Genomic_DNA"/>
</dbReference>
<dbReference type="VEuPathDB" id="TrichDB:TRFO_23014"/>
<evidence type="ECO:0000313" key="2">
    <source>
        <dbReference type="Proteomes" id="UP000179807"/>
    </source>
</evidence>
<accession>A0A1J4KFT2</accession>
<dbReference type="Proteomes" id="UP000179807">
    <property type="component" value="Unassembled WGS sequence"/>
</dbReference>
<keyword evidence="2" id="KW-1185">Reference proteome</keyword>
<sequence length="202" mass="22462">MTTIVEQKVIESNLRGVTQFIREKNKKVLTFLGYSGGGYELPNDMLSKANEILAMFDPRTTLVTIGATHMGIGSVYKIAYELGFETIGIVTSKVNQKSFSHFCQTVFLIKDFLYGGFLKGTEKLSPTSEVMVEITDIVVALGGGEISKAEFLTAKRKNKKCAFFPFDFNHQKAITRSKRRNMPIPTNFSSVVSSVADENDHL</sequence>
<evidence type="ECO:0000313" key="1">
    <source>
        <dbReference type="EMBL" id="OHT08494.1"/>
    </source>
</evidence>
<name>A0A1J4KFT2_9EUKA</name>
<dbReference type="AlphaFoldDB" id="A0A1J4KFT2"/>
<protein>
    <submittedName>
        <fullName evidence="1">Uncharacterized protein</fullName>
    </submittedName>
</protein>
<gene>
    <name evidence="1" type="ORF">TRFO_23014</name>
</gene>
<dbReference type="RefSeq" id="XP_068361630.1">
    <property type="nucleotide sequence ID" value="XM_068502908.1"/>
</dbReference>